<comment type="subcellular location">
    <subcellularLocation>
        <location evidence="1">Nucleus</location>
    </subcellularLocation>
</comment>
<dbReference type="PANTHER" id="PTHR12628:SF10">
    <property type="entry name" value="HOMEOBOX DOMAIN-CONTAINING PROTEIN"/>
    <property type="match status" value="1"/>
</dbReference>
<evidence type="ECO:0000313" key="10">
    <source>
        <dbReference type="Proteomes" id="UP000184383"/>
    </source>
</evidence>
<keyword evidence="3 6" id="KW-0863">Zinc-finger</keyword>
<dbReference type="GO" id="GO:0045814">
    <property type="term" value="P:negative regulation of gene expression, epigenetic"/>
    <property type="evidence" value="ECO:0007669"/>
    <property type="project" value="TreeGrafter"/>
</dbReference>
<feature type="compositionally biased region" description="Basic residues" evidence="7">
    <location>
        <begin position="211"/>
        <end position="227"/>
    </location>
</feature>
<dbReference type="GeneID" id="63751441"/>
<dbReference type="OrthoDB" id="5863171at2759"/>
<feature type="region of interest" description="Disordered" evidence="7">
    <location>
        <begin position="1"/>
        <end position="31"/>
    </location>
</feature>
<evidence type="ECO:0000259" key="8">
    <source>
        <dbReference type="PROSITE" id="PS50016"/>
    </source>
</evidence>
<dbReference type="PROSITE" id="PS01359">
    <property type="entry name" value="ZF_PHD_1"/>
    <property type="match status" value="1"/>
</dbReference>
<evidence type="ECO:0000256" key="7">
    <source>
        <dbReference type="SAM" id="MobiDB-lite"/>
    </source>
</evidence>
<feature type="compositionally biased region" description="Polar residues" evidence="7">
    <location>
        <begin position="1"/>
        <end position="29"/>
    </location>
</feature>
<dbReference type="SMART" id="SM00249">
    <property type="entry name" value="PHD"/>
    <property type="match status" value="1"/>
</dbReference>
<feature type="domain" description="PHD-type" evidence="8">
    <location>
        <begin position="314"/>
        <end position="370"/>
    </location>
</feature>
<evidence type="ECO:0000256" key="4">
    <source>
        <dbReference type="ARBA" id="ARBA00022833"/>
    </source>
</evidence>
<dbReference type="Proteomes" id="UP000184383">
    <property type="component" value="Unassembled WGS sequence"/>
</dbReference>
<keyword evidence="2" id="KW-0479">Metal-binding</keyword>
<dbReference type="InterPro" id="IPR011011">
    <property type="entry name" value="Znf_FYVE_PHD"/>
</dbReference>
<dbReference type="PANTHER" id="PTHR12628">
    <property type="entry name" value="POLYCOMB-LIKE TRANSCRIPTION FACTOR"/>
    <property type="match status" value="1"/>
</dbReference>
<keyword evidence="10" id="KW-1185">Reference proteome</keyword>
<dbReference type="InterPro" id="IPR001965">
    <property type="entry name" value="Znf_PHD"/>
</dbReference>
<feature type="region of interest" description="Disordered" evidence="7">
    <location>
        <begin position="460"/>
        <end position="534"/>
    </location>
</feature>
<dbReference type="InterPro" id="IPR013083">
    <property type="entry name" value="Znf_RING/FYVE/PHD"/>
</dbReference>
<feature type="region of interest" description="Disordered" evidence="7">
    <location>
        <begin position="180"/>
        <end position="303"/>
    </location>
</feature>
<dbReference type="SUPFAM" id="SSF57903">
    <property type="entry name" value="FYVE/PHD zinc finger"/>
    <property type="match status" value="1"/>
</dbReference>
<dbReference type="InterPro" id="IPR019787">
    <property type="entry name" value="Znf_PHD-finger"/>
</dbReference>
<dbReference type="EMBL" id="KV878211">
    <property type="protein sequence ID" value="OJJ36639.1"/>
    <property type="molecule type" value="Genomic_DNA"/>
</dbReference>
<dbReference type="CDD" id="cd15502">
    <property type="entry name" value="PHD_Phf1p_Phf2p_like"/>
    <property type="match status" value="1"/>
</dbReference>
<reference evidence="10" key="1">
    <citation type="journal article" date="2017" name="Genome Biol.">
        <title>Comparative genomics reveals high biological diversity and specific adaptations in the industrially and medically important fungal genus Aspergillus.</title>
        <authorList>
            <person name="de Vries R.P."/>
            <person name="Riley R."/>
            <person name="Wiebenga A."/>
            <person name="Aguilar-Osorio G."/>
            <person name="Amillis S."/>
            <person name="Uchima C.A."/>
            <person name="Anderluh G."/>
            <person name="Asadollahi M."/>
            <person name="Askin M."/>
            <person name="Barry K."/>
            <person name="Battaglia E."/>
            <person name="Bayram O."/>
            <person name="Benocci T."/>
            <person name="Braus-Stromeyer S.A."/>
            <person name="Caldana C."/>
            <person name="Canovas D."/>
            <person name="Cerqueira G.C."/>
            <person name="Chen F."/>
            <person name="Chen W."/>
            <person name="Choi C."/>
            <person name="Clum A."/>
            <person name="Dos Santos R.A."/>
            <person name="Damasio A.R."/>
            <person name="Diallinas G."/>
            <person name="Emri T."/>
            <person name="Fekete E."/>
            <person name="Flipphi M."/>
            <person name="Freyberg S."/>
            <person name="Gallo A."/>
            <person name="Gournas C."/>
            <person name="Habgood R."/>
            <person name="Hainaut M."/>
            <person name="Harispe M.L."/>
            <person name="Henrissat B."/>
            <person name="Hilden K.S."/>
            <person name="Hope R."/>
            <person name="Hossain A."/>
            <person name="Karabika E."/>
            <person name="Karaffa L."/>
            <person name="Karanyi Z."/>
            <person name="Krasevec N."/>
            <person name="Kuo A."/>
            <person name="Kusch H."/>
            <person name="LaButti K."/>
            <person name="Lagendijk E.L."/>
            <person name="Lapidus A."/>
            <person name="Levasseur A."/>
            <person name="Lindquist E."/>
            <person name="Lipzen A."/>
            <person name="Logrieco A.F."/>
            <person name="MacCabe A."/>
            <person name="Maekelae M.R."/>
            <person name="Malavazi I."/>
            <person name="Melin P."/>
            <person name="Meyer V."/>
            <person name="Mielnichuk N."/>
            <person name="Miskei M."/>
            <person name="Molnar A.P."/>
            <person name="Mule G."/>
            <person name="Ngan C.Y."/>
            <person name="Orejas M."/>
            <person name="Orosz E."/>
            <person name="Ouedraogo J.P."/>
            <person name="Overkamp K.M."/>
            <person name="Park H.-S."/>
            <person name="Perrone G."/>
            <person name="Piumi F."/>
            <person name="Punt P.J."/>
            <person name="Ram A.F."/>
            <person name="Ramon A."/>
            <person name="Rauscher S."/>
            <person name="Record E."/>
            <person name="Riano-Pachon D.M."/>
            <person name="Robert V."/>
            <person name="Roehrig J."/>
            <person name="Ruller R."/>
            <person name="Salamov A."/>
            <person name="Salih N.S."/>
            <person name="Samson R.A."/>
            <person name="Sandor E."/>
            <person name="Sanguinetti M."/>
            <person name="Schuetze T."/>
            <person name="Sepcic K."/>
            <person name="Shelest E."/>
            <person name="Sherlock G."/>
            <person name="Sophianopoulou V."/>
            <person name="Squina F.M."/>
            <person name="Sun H."/>
            <person name="Susca A."/>
            <person name="Todd R.B."/>
            <person name="Tsang A."/>
            <person name="Unkles S.E."/>
            <person name="van de Wiele N."/>
            <person name="van Rossen-Uffink D."/>
            <person name="Oliveira J.V."/>
            <person name="Vesth T.C."/>
            <person name="Visser J."/>
            <person name="Yu J.-H."/>
            <person name="Zhou M."/>
            <person name="Andersen M.R."/>
            <person name="Archer D.B."/>
            <person name="Baker S.E."/>
            <person name="Benoit I."/>
            <person name="Brakhage A.A."/>
            <person name="Braus G.H."/>
            <person name="Fischer R."/>
            <person name="Frisvad J.C."/>
            <person name="Goldman G.H."/>
            <person name="Houbraken J."/>
            <person name="Oakley B."/>
            <person name="Pocsi I."/>
            <person name="Scazzocchio C."/>
            <person name="Seiboth B."/>
            <person name="vanKuyk P.A."/>
            <person name="Wortman J."/>
            <person name="Dyer P.S."/>
            <person name="Grigoriev I.V."/>
        </authorList>
    </citation>
    <scope>NUCLEOTIDE SEQUENCE [LARGE SCALE GENOMIC DNA]</scope>
    <source>
        <strain evidence="10">DTO 134E9</strain>
    </source>
</reference>
<evidence type="ECO:0000256" key="3">
    <source>
        <dbReference type="ARBA" id="ARBA00022771"/>
    </source>
</evidence>
<feature type="compositionally biased region" description="Low complexity" evidence="7">
    <location>
        <begin position="472"/>
        <end position="487"/>
    </location>
</feature>
<dbReference type="InterPro" id="IPR019786">
    <property type="entry name" value="Zinc_finger_PHD-type_CS"/>
</dbReference>
<name>A0A1L9RNW6_ASPWE</name>
<dbReference type="PROSITE" id="PS50016">
    <property type="entry name" value="ZF_PHD_2"/>
    <property type="match status" value="1"/>
</dbReference>
<proteinExistence type="predicted"/>
<dbReference type="VEuPathDB" id="FungiDB:ASPWEDRAFT_415826"/>
<feature type="compositionally biased region" description="Polar residues" evidence="7">
    <location>
        <begin position="286"/>
        <end position="298"/>
    </location>
</feature>
<gene>
    <name evidence="9" type="ORF">ASPWEDRAFT_415826</name>
</gene>
<dbReference type="Pfam" id="PF00628">
    <property type="entry name" value="PHD"/>
    <property type="match status" value="1"/>
</dbReference>
<keyword evidence="5" id="KW-0539">Nucleus</keyword>
<dbReference type="GO" id="GO:0003677">
    <property type="term" value="F:DNA binding"/>
    <property type="evidence" value="ECO:0007669"/>
    <property type="project" value="TreeGrafter"/>
</dbReference>
<dbReference type="GO" id="GO:0003682">
    <property type="term" value="F:chromatin binding"/>
    <property type="evidence" value="ECO:0007669"/>
    <property type="project" value="TreeGrafter"/>
</dbReference>
<sequence>MSQQNGVSSLASIETTPPSHAAPITSSHPTAPLFEQRAPANIEQLSGKIPSNPNLPSSTVSSKVQIPKLSAATTELLARVTGNIKEEKKRDDNKFASWNSSLYHNSLNSWDSREANKMKASSAIIELPTAPFVCSNTAVASDIPQHIPTPSQENHLKSTGLITLAPKPAGPSSKLLATSTNIQSVSQSQPTAPVAKNTSSAKQQKAPAAPRQRRSITKGNKRLKKRRRGDDSDGEGVIRAGESSSDESDIAPSATQTKSGRQVHRPSLYVPPAAPSPVANKEKSNSLESSDITPTQTAVARKRKRVYRKGKELNVNCIHCERGHSPLSNAIVFCDECNGAWHQLCHDPPIDNEVVTVQEKEWLCRECKPVQNMVVHPTVVRSNPSQSSGPLGPSLRPSLTMPQAEVGGEGFSVDERRGYLSSLSHATLVELLVTISDSHLSIPIFPENMRALQTSNFSFQSSTSMAPLPSLPHSTNTPAATAPAHEPTNPPLADQQDSIPNPNPPPSASSSQRKKKKKHHDDSDESEYEEFQEHRLYPRAGNGFRLSLNVEDLDIMRDDSACPTFSYALHGPAKARAEANVMPPVWGTA</sequence>
<dbReference type="GO" id="GO:0005634">
    <property type="term" value="C:nucleus"/>
    <property type="evidence" value="ECO:0007669"/>
    <property type="project" value="UniProtKB-SubCell"/>
</dbReference>
<feature type="compositionally biased region" description="Low complexity" evidence="7">
    <location>
        <begin position="199"/>
        <end position="210"/>
    </location>
</feature>
<protein>
    <recommendedName>
        <fullName evidence="8">PHD-type domain-containing protein</fullName>
    </recommendedName>
</protein>
<organism evidence="9 10">
    <name type="scientific">Aspergillus wentii DTO 134E9</name>
    <dbReference type="NCBI Taxonomy" id="1073089"/>
    <lineage>
        <taxon>Eukaryota</taxon>
        <taxon>Fungi</taxon>
        <taxon>Dikarya</taxon>
        <taxon>Ascomycota</taxon>
        <taxon>Pezizomycotina</taxon>
        <taxon>Eurotiomycetes</taxon>
        <taxon>Eurotiomycetidae</taxon>
        <taxon>Eurotiales</taxon>
        <taxon>Aspergillaceae</taxon>
        <taxon>Aspergillus</taxon>
        <taxon>Aspergillus subgen. Cremei</taxon>
    </lineage>
</organism>
<evidence type="ECO:0000256" key="6">
    <source>
        <dbReference type="PROSITE-ProRule" id="PRU00146"/>
    </source>
</evidence>
<evidence type="ECO:0000256" key="1">
    <source>
        <dbReference type="ARBA" id="ARBA00004123"/>
    </source>
</evidence>
<dbReference type="AlphaFoldDB" id="A0A1L9RNW6"/>
<evidence type="ECO:0000256" key="5">
    <source>
        <dbReference type="ARBA" id="ARBA00023242"/>
    </source>
</evidence>
<dbReference type="Gene3D" id="3.30.40.10">
    <property type="entry name" value="Zinc/RING finger domain, C3HC4 (zinc finger)"/>
    <property type="match status" value="1"/>
</dbReference>
<feature type="compositionally biased region" description="Polar residues" evidence="7">
    <location>
        <begin position="180"/>
        <end position="191"/>
    </location>
</feature>
<accession>A0A1L9RNW6</accession>
<dbReference type="STRING" id="1073089.A0A1L9RNW6"/>
<evidence type="ECO:0000313" key="9">
    <source>
        <dbReference type="EMBL" id="OJJ36639.1"/>
    </source>
</evidence>
<evidence type="ECO:0000256" key="2">
    <source>
        <dbReference type="ARBA" id="ARBA00022723"/>
    </source>
</evidence>
<dbReference type="GO" id="GO:0008270">
    <property type="term" value="F:zinc ion binding"/>
    <property type="evidence" value="ECO:0007669"/>
    <property type="project" value="UniProtKB-KW"/>
</dbReference>
<keyword evidence="4" id="KW-0862">Zinc</keyword>
<dbReference type="RefSeq" id="XP_040690315.1">
    <property type="nucleotide sequence ID" value="XM_040835593.1"/>
</dbReference>